<feature type="transmembrane region" description="Helical" evidence="1">
    <location>
        <begin position="183"/>
        <end position="201"/>
    </location>
</feature>
<feature type="transmembrane region" description="Helical" evidence="1">
    <location>
        <begin position="88"/>
        <end position="110"/>
    </location>
</feature>
<gene>
    <name evidence="2" type="ORF">GCM10010916_28240</name>
</gene>
<feature type="transmembrane region" description="Helical" evidence="1">
    <location>
        <begin position="32"/>
        <end position="50"/>
    </location>
</feature>
<organism evidence="2 3">
    <name type="scientific">Paenibacillus abyssi</name>
    <dbReference type="NCBI Taxonomy" id="1340531"/>
    <lineage>
        <taxon>Bacteria</taxon>
        <taxon>Bacillati</taxon>
        <taxon>Bacillota</taxon>
        <taxon>Bacilli</taxon>
        <taxon>Bacillales</taxon>
        <taxon>Paenibacillaceae</taxon>
        <taxon>Paenibacillus</taxon>
    </lineage>
</organism>
<dbReference type="EMBL" id="BMGR01000009">
    <property type="protein sequence ID" value="GGG09712.1"/>
    <property type="molecule type" value="Genomic_DNA"/>
</dbReference>
<reference evidence="2" key="2">
    <citation type="submission" date="2020-09" db="EMBL/GenBank/DDBJ databases">
        <authorList>
            <person name="Sun Q."/>
            <person name="Zhou Y."/>
        </authorList>
    </citation>
    <scope>NUCLEOTIDE SEQUENCE</scope>
    <source>
        <strain evidence="2">CGMCC 1.12987</strain>
    </source>
</reference>
<feature type="transmembrane region" description="Helical" evidence="1">
    <location>
        <begin position="122"/>
        <end position="140"/>
    </location>
</feature>
<proteinExistence type="predicted"/>
<keyword evidence="1" id="KW-0472">Membrane</keyword>
<keyword evidence="1" id="KW-0812">Transmembrane</keyword>
<feature type="transmembrane region" description="Helical" evidence="1">
    <location>
        <begin position="6"/>
        <end position="25"/>
    </location>
</feature>
<comment type="caution">
    <text evidence="2">The sequence shown here is derived from an EMBL/GenBank/DDBJ whole genome shotgun (WGS) entry which is preliminary data.</text>
</comment>
<keyword evidence="1" id="KW-1133">Transmembrane helix</keyword>
<accession>A0A917D4G2</accession>
<keyword evidence="3" id="KW-1185">Reference proteome</keyword>
<evidence type="ECO:0000256" key="1">
    <source>
        <dbReference type="SAM" id="Phobius"/>
    </source>
</evidence>
<sequence>MSFLGFMFFSTIEGIAVYALSLYIFRLDFKRFLWQALLMITLMNVQSFVLRSELSLAYLSPVISLLFTILFFMTIARVPLIWSMIMGVLGYAIYATLQALISFLSFGYLSIEIVQTDPLKGYILQSVSSLIAFLSAWKFYSLGYGFTFEFEKLRFRSEQIIVVFLIAVFIIALGVVMYFKELYVILATFLVSMSIFLFYSIRKETSIK</sequence>
<name>A0A917D4G2_9BACL</name>
<dbReference type="Proteomes" id="UP000644756">
    <property type="component" value="Unassembled WGS sequence"/>
</dbReference>
<reference evidence="2" key="1">
    <citation type="journal article" date="2014" name="Int. J. Syst. Evol. Microbiol.">
        <title>Complete genome sequence of Corynebacterium casei LMG S-19264T (=DSM 44701T), isolated from a smear-ripened cheese.</title>
        <authorList>
            <consortium name="US DOE Joint Genome Institute (JGI-PGF)"/>
            <person name="Walter F."/>
            <person name="Albersmeier A."/>
            <person name="Kalinowski J."/>
            <person name="Ruckert C."/>
        </authorList>
    </citation>
    <scope>NUCLEOTIDE SEQUENCE</scope>
    <source>
        <strain evidence="2">CGMCC 1.12987</strain>
    </source>
</reference>
<feature type="transmembrane region" description="Helical" evidence="1">
    <location>
        <begin position="160"/>
        <end position="177"/>
    </location>
</feature>
<dbReference type="RefSeq" id="WP_188531712.1">
    <property type="nucleotide sequence ID" value="NZ_BMGR01000009.1"/>
</dbReference>
<evidence type="ECO:0000313" key="3">
    <source>
        <dbReference type="Proteomes" id="UP000644756"/>
    </source>
</evidence>
<evidence type="ECO:0000313" key="2">
    <source>
        <dbReference type="EMBL" id="GGG09712.1"/>
    </source>
</evidence>
<feature type="transmembrane region" description="Helical" evidence="1">
    <location>
        <begin position="56"/>
        <end position="76"/>
    </location>
</feature>
<dbReference type="AlphaFoldDB" id="A0A917D4G2"/>
<protein>
    <submittedName>
        <fullName evidence="2">Uncharacterized protein</fullName>
    </submittedName>
</protein>